<sequence length="105" mass="11394">MMLLVGPLLREGSRARLLVGSCVAPSLPVFSTDESETGEDAAVLLLGCGRPRARPRMDTLAGITIKFRFKVEIMAMAMDLYLNCSLEPPASRTHCSAKKMPPSSR</sequence>
<comment type="caution">
    <text evidence="1">The sequence shown here is derived from an EMBL/GenBank/DDBJ whole genome shotgun (WGS) entry which is preliminary data.</text>
</comment>
<keyword evidence="2" id="KW-1185">Reference proteome</keyword>
<name>A0AAD8W2T3_LOLMU</name>
<reference evidence="1" key="1">
    <citation type="submission" date="2023-07" db="EMBL/GenBank/DDBJ databases">
        <title>A chromosome-level genome assembly of Lolium multiflorum.</title>
        <authorList>
            <person name="Chen Y."/>
            <person name="Copetti D."/>
            <person name="Kolliker R."/>
            <person name="Studer B."/>
        </authorList>
    </citation>
    <scope>NUCLEOTIDE SEQUENCE</scope>
    <source>
        <strain evidence="1">02402/16</strain>
        <tissue evidence="1">Leaf</tissue>
    </source>
</reference>
<evidence type="ECO:0000313" key="2">
    <source>
        <dbReference type="Proteomes" id="UP001231189"/>
    </source>
</evidence>
<dbReference type="Proteomes" id="UP001231189">
    <property type="component" value="Unassembled WGS sequence"/>
</dbReference>
<proteinExistence type="predicted"/>
<dbReference type="AlphaFoldDB" id="A0AAD8W2T3"/>
<accession>A0AAD8W2T3</accession>
<evidence type="ECO:0000313" key="1">
    <source>
        <dbReference type="EMBL" id="KAK1630768.1"/>
    </source>
</evidence>
<protein>
    <submittedName>
        <fullName evidence="1">Uncharacterized protein</fullName>
    </submittedName>
</protein>
<gene>
    <name evidence="1" type="ORF">QYE76_005083</name>
</gene>
<organism evidence="1 2">
    <name type="scientific">Lolium multiflorum</name>
    <name type="common">Italian ryegrass</name>
    <name type="synonym">Lolium perenne subsp. multiflorum</name>
    <dbReference type="NCBI Taxonomy" id="4521"/>
    <lineage>
        <taxon>Eukaryota</taxon>
        <taxon>Viridiplantae</taxon>
        <taxon>Streptophyta</taxon>
        <taxon>Embryophyta</taxon>
        <taxon>Tracheophyta</taxon>
        <taxon>Spermatophyta</taxon>
        <taxon>Magnoliopsida</taxon>
        <taxon>Liliopsida</taxon>
        <taxon>Poales</taxon>
        <taxon>Poaceae</taxon>
        <taxon>BOP clade</taxon>
        <taxon>Pooideae</taxon>
        <taxon>Poodae</taxon>
        <taxon>Poeae</taxon>
        <taxon>Poeae Chloroplast Group 2 (Poeae type)</taxon>
        <taxon>Loliodinae</taxon>
        <taxon>Loliinae</taxon>
        <taxon>Lolium</taxon>
    </lineage>
</organism>
<dbReference type="EMBL" id="JAUUTY010000005">
    <property type="protein sequence ID" value="KAK1630768.1"/>
    <property type="molecule type" value="Genomic_DNA"/>
</dbReference>